<evidence type="ECO:0000313" key="3">
    <source>
        <dbReference type="Proteomes" id="UP000005801"/>
    </source>
</evidence>
<keyword evidence="1" id="KW-0472">Membrane</keyword>
<reference evidence="2 3" key="1">
    <citation type="submission" date="2007-06" db="EMBL/GenBank/DDBJ databases">
        <authorList>
            <person name="Shimkets L."/>
            <person name="Ferriera S."/>
            <person name="Johnson J."/>
            <person name="Kravitz S."/>
            <person name="Beeson K."/>
            <person name="Sutton G."/>
            <person name="Rogers Y.-H."/>
            <person name="Friedman R."/>
            <person name="Frazier M."/>
            <person name="Venter J.C."/>
        </authorList>
    </citation>
    <scope>NUCLEOTIDE SEQUENCE [LARGE SCALE GENOMIC DNA]</scope>
    <source>
        <strain evidence="2 3">SIR-1</strain>
    </source>
</reference>
<feature type="non-terminal residue" evidence="2">
    <location>
        <position position="101"/>
    </location>
</feature>
<proteinExistence type="predicted"/>
<evidence type="ECO:0000256" key="1">
    <source>
        <dbReference type="SAM" id="Phobius"/>
    </source>
</evidence>
<gene>
    <name evidence="2" type="ORF">PPSIR1_16900</name>
</gene>
<dbReference type="EMBL" id="ABCS01000152">
    <property type="protein sequence ID" value="EDM74055.1"/>
    <property type="molecule type" value="Genomic_DNA"/>
</dbReference>
<sequence length="101" mass="10801">MEARPHAKAASAATQLDPEALELRARYEAGPERRKLAGIVLGVVAFILTAARIQFGIVLGLELTPPLLIMPIVVGLVLGSVLATAWHFYRRADMSAALLAL</sequence>
<keyword evidence="1" id="KW-1133">Transmembrane helix</keyword>
<feature type="transmembrane region" description="Helical" evidence="1">
    <location>
        <begin position="36"/>
        <end position="61"/>
    </location>
</feature>
<protein>
    <submittedName>
        <fullName evidence="2">Uncharacterized protein</fullName>
    </submittedName>
</protein>
<evidence type="ECO:0000313" key="2">
    <source>
        <dbReference type="EMBL" id="EDM74055.1"/>
    </source>
</evidence>
<dbReference type="AlphaFoldDB" id="A6GJB0"/>
<accession>A6GJB0</accession>
<dbReference type="Proteomes" id="UP000005801">
    <property type="component" value="Unassembled WGS sequence"/>
</dbReference>
<comment type="caution">
    <text evidence="2">The sequence shown here is derived from an EMBL/GenBank/DDBJ whole genome shotgun (WGS) entry which is preliminary data.</text>
</comment>
<name>A6GJB0_9BACT</name>
<organism evidence="2 3">
    <name type="scientific">Plesiocystis pacifica SIR-1</name>
    <dbReference type="NCBI Taxonomy" id="391625"/>
    <lineage>
        <taxon>Bacteria</taxon>
        <taxon>Pseudomonadati</taxon>
        <taxon>Myxococcota</taxon>
        <taxon>Polyangia</taxon>
        <taxon>Nannocystales</taxon>
        <taxon>Nannocystaceae</taxon>
        <taxon>Plesiocystis</taxon>
    </lineage>
</organism>
<keyword evidence="3" id="KW-1185">Reference proteome</keyword>
<keyword evidence="1" id="KW-0812">Transmembrane</keyword>
<feature type="transmembrane region" description="Helical" evidence="1">
    <location>
        <begin position="67"/>
        <end position="89"/>
    </location>
</feature>